<feature type="transmembrane region" description="Helical" evidence="1">
    <location>
        <begin position="388"/>
        <end position="406"/>
    </location>
</feature>
<evidence type="ECO:0000313" key="3">
    <source>
        <dbReference type="Proteomes" id="UP001465426"/>
    </source>
</evidence>
<sequence length="410" mass="48352">MALLLILAFFLISTITCFLLYRNIINPPVILSFVWFIVFLFYTFSPFADFNFSHYYLIFVFGHFLFIVGFMLISKPLRKNKVIGIKKNNVNYYININSFKIIILIEFVILLLALFNIRKILSTNFINNWWFSLKYAKNMQYYDNGILFGYAVIFSFVLTYILFALYLNKKNTTDIELKKILYIQFVIAGIYAILSLGRTFIFLLFIPLFFIYIIYKSKNTFQTIRVMVIFFGGLLLIFFIINSLKNVQATSGMMDSFYLYVSGSIKAFIIWADFEENYMNGANTFRFVFSVLNSIGFDMESGKLIEDFIWLDSSHTTNVYTIYKWYYSDFGLFYALLIQFLLGMFHGLLYNNLFKKGTLTAVVLLSISFYPLIMQFFQDQYVALTSTWIQVLFWISLIFKSGFFIVKKKK</sequence>
<keyword evidence="3" id="KW-1185">Reference proteome</keyword>
<feature type="transmembrane region" description="Helical" evidence="1">
    <location>
        <begin position="147"/>
        <end position="168"/>
    </location>
</feature>
<feature type="transmembrane region" description="Helical" evidence="1">
    <location>
        <begin position="29"/>
        <end position="48"/>
    </location>
</feature>
<keyword evidence="1" id="KW-1133">Transmembrane helix</keyword>
<evidence type="ECO:0000313" key="2">
    <source>
        <dbReference type="EMBL" id="MEQ2464764.1"/>
    </source>
</evidence>
<proteinExistence type="predicted"/>
<feature type="transmembrane region" description="Helical" evidence="1">
    <location>
        <begin position="357"/>
        <end position="376"/>
    </location>
</feature>
<keyword evidence="1" id="KW-0472">Membrane</keyword>
<protein>
    <submittedName>
        <fullName evidence="2">O-antigen polymerase</fullName>
    </submittedName>
</protein>
<feature type="transmembrane region" description="Helical" evidence="1">
    <location>
        <begin position="54"/>
        <end position="73"/>
    </location>
</feature>
<evidence type="ECO:0000256" key="1">
    <source>
        <dbReference type="SAM" id="Phobius"/>
    </source>
</evidence>
<feature type="transmembrane region" description="Helical" evidence="1">
    <location>
        <begin position="331"/>
        <end position="350"/>
    </location>
</feature>
<reference evidence="2 3" key="1">
    <citation type="submission" date="2024-03" db="EMBL/GenBank/DDBJ databases">
        <title>Human intestinal bacterial collection.</title>
        <authorList>
            <person name="Pauvert C."/>
            <person name="Hitch T.C.A."/>
            <person name="Clavel T."/>
        </authorList>
    </citation>
    <scope>NUCLEOTIDE SEQUENCE [LARGE SCALE GENOMIC DNA]</scope>
    <source>
        <strain evidence="2 3">CLA-SR-H024</strain>
    </source>
</reference>
<dbReference type="Proteomes" id="UP001465426">
    <property type="component" value="Unassembled WGS sequence"/>
</dbReference>
<keyword evidence="1" id="KW-0812">Transmembrane</keyword>
<feature type="transmembrane region" description="Helical" evidence="1">
    <location>
        <begin position="180"/>
        <end position="212"/>
    </location>
</feature>
<accession>A0ABV1EYH8</accession>
<feature type="transmembrane region" description="Helical" evidence="1">
    <location>
        <begin position="256"/>
        <end position="274"/>
    </location>
</feature>
<feature type="transmembrane region" description="Helical" evidence="1">
    <location>
        <begin position="6"/>
        <end position="22"/>
    </location>
</feature>
<feature type="transmembrane region" description="Helical" evidence="1">
    <location>
        <begin position="94"/>
        <end position="115"/>
    </location>
</feature>
<dbReference type="NCBIfam" id="TIGR04370">
    <property type="entry name" value="glyco_rpt_poly"/>
    <property type="match status" value="1"/>
</dbReference>
<dbReference type="RefSeq" id="WP_349204273.1">
    <property type="nucleotide sequence ID" value="NZ_JBBMFN010000004.1"/>
</dbReference>
<name>A0ABV1EYH8_9BACI</name>
<comment type="caution">
    <text evidence="2">The sequence shown here is derived from an EMBL/GenBank/DDBJ whole genome shotgun (WGS) entry which is preliminary data.</text>
</comment>
<dbReference type="EMBL" id="JBBMFN010000004">
    <property type="protein sequence ID" value="MEQ2464764.1"/>
    <property type="molecule type" value="Genomic_DNA"/>
</dbReference>
<organism evidence="2 3">
    <name type="scientific">Niallia hominis</name>
    <dbReference type="NCBI Taxonomy" id="3133173"/>
    <lineage>
        <taxon>Bacteria</taxon>
        <taxon>Bacillati</taxon>
        <taxon>Bacillota</taxon>
        <taxon>Bacilli</taxon>
        <taxon>Bacillales</taxon>
        <taxon>Bacillaceae</taxon>
        <taxon>Niallia</taxon>
    </lineage>
</organism>
<gene>
    <name evidence="2" type="ORF">WMO63_03665</name>
</gene>
<feature type="transmembrane region" description="Helical" evidence="1">
    <location>
        <begin position="224"/>
        <end position="244"/>
    </location>
</feature>